<evidence type="ECO:0000313" key="1">
    <source>
        <dbReference type="EMBL" id="RVW34212.1"/>
    </source>
</evidence>
<gene>
    <name evidence="1" type="ORF">CK203_102197</name>
</gene>
<sequence>MARGRRVDALWCHCLHKSWRSPPGAPSGMVGVGKIGRRKSSPENFAGGEWFFRLTGKYWEMGKVTGMKHGHRKFLVILIQLSYWCCINRNGLVARTKKSAKFLCQGDGTVTCFYFSDEFLTSLFKENGFDVEELGFCCKQVENRSREIVMNR</sequence>
<accession>A0A438DFI2</accession>
<name>A0A438DFI2_VITVI</name>
<comment type="caution">
    <text evidence="1">The sequence shown here is derived from an EMBL/GenBank/DDBJ whole genome shotgun (WGS) entry which is preliminary data.</text>
</comment>
<organism evidence="1 2">
    <name type="scientific">Vitis vinifera</name>
    <name type="common">Grape</name>
    <dbReference type="NCBI Taxonomy" id="29760"/>
    <lineage>
        <taxon>Eukaryota</taxon>
        <taxon>Viridiplantae</taxon>
        <taxon>Streptophyta</taxon>
        <taxon>Embryophyta</taxon>
        <taxon>Tracheophyta</taxon>
        <taxon>Spermatophyta</taxon>
        <taxon>Magnoliopsida</taxon>
        <taxon>eudicotyledons</taxon>
        <taxon>Gunneridae</taxon>
        <taxon>Pentapetalae</taxon>
        <taxon>rosids</taxon>
        <taxon>Vitales</taxon>
        <taxon>Vitaceae</taxon>
        <taxon>Viteae</taxon>
        <taxon>Vitis</taxon>
    </lineage>
</organism>
<reference evidence="1 2" key="1">
    <citation type="journal article" date="2018" name="PLoS Genet.">
        <title>Population sequencing reveals clonal diversity and ancestral inbreeding in the grapevine cultivar Chardonnay.</title>
        <authorList>
            <person name="Roach M.J."/>
            <person name="Johnson D.L."/>
            <person name="Bohlmann J."/>
            <person name="van Vuuren H.J."/>
            <person name="Jones S.J."/>
            <person name="Pretorius I.S."/>
            <person name="Schmidt S.A."/>
            <person name="Borneman A.R."/>
        </authorList>
    </citation>
    <scope>NUCLEOTIDE SEQUENCE [LARGE SCALE GENOMIC DNA]</scope>
    <source>
        <strain evidence="2">cv. Chardonnay</strain>
        <tissue evidence="1">Leaf</tissue>
    </source>
</reference>
<evidence type="ECO:0000313" key="2">
    <source>
        <dbReference type="Proteomes" id="UP000288805"/>
    </source>
</evidence>
<proteinExistence type="predicted"/>
<dbReference type="EMBL" id="QGNW01001652">
    <property type="protein sequence ID" value="RVW34212.1"/>
    <property type="molecule type" value="Genomic_DNA"/>
</dbReference>
<protein>
    <submittedName>
        <fullName evidence="1">Uncharacterized protein</fullName>
    </submittedName>
</protein>
<dbReference type="AlphaFoldDB" id="A0A438DFI2"/>
<dbReference type="Proteomes" id="UP000288805">
    <property type="component" value="Unassembled WGS sequence"/>
</dbReference>